<dbReference type="Gene3D" id="3.40.630.30">
    <property type="match status" value="1"/>
</dbReference>
<dbReference type="PROSITE" id="PS51186">
    <property type="entry name" value="GNAT"/>
    <property type="match status" value="1"/>
</dbReference>
<dbReference type="EMBL" id="BONF01000042">
    <property type="protein sequence ID" value="GIF85008.1"/>
    <property type="molecule type" value="Genomic_DNA"/>
</dbReference>
<dbReference type="RefSeq" id="WP_203754149.1">
    <property type="nucleotide sequence ID" value="NZ_BONF01000042.1"/>
</dbReference>
<protein>
    <recommendedName>
        <fullName evidence="3">N-acetyltransferase domain-containing protein</fullName>
    </recommendedName>
</protein>
<dbReference type="Proteomes" id="UP000601223">
    <property type="component" value="Unassembled WGS sequence"/>
</dbReference>
<evidence type="ECO:0000256" key="2">
    <source>
        <dbReference type="ARBA" id="ARBA00023315"/>
    </source>
</evidence>
<dbReference type="Pfam" id="PF00583">
    <property type="entry name" value="Acetyltransf_1"/>
    <property type="match status" value="1"/>
</dbReference>
<keyword evidence="5" id="KW-1185">Reference proteome</keyword>
<evidence type="ECO:0000259" key="3">
    <source>
        <dbReference type="PROSITE" id="PS51186"/>
    </source>
</evidence>
<gene>
    <name evidence="4" type="ORF">Cba03nite_63570</name>
</gene>
<comment type="caution">
    <text evidence="4">The sequence shown here is derived from an EMBL/GenBank/DDBJ whole genome shotgun (WGS) entry which is preliminary data.</text>
</comment>
<reference evidence="4 5" key="1">
    <citation type="submission" date="2021-01" db="EMBL/GenBank/DDBJ databases">
        <title>Whole genome shotgun sequence of Catellatospora bangladeshensis NBRC 107357.</title>
        <authorList>
            <person name="Komaki H."/>
            <person name="Tamura T."/>
        </authorList>
    </citation>
    <scope>NUCLEOTIDE SEQUENCE [LARGE SCALE GENOMIC DNA]</scope>
    <source>
        <strain evidence="4 5">NBRC 107357</strain>
    </source>
</reference>
<name>A0A8J3JU07_9ACTN</name>
<keyword evidence="2" id="KW-0012">Acyltransferase</keyword>
<evidence type="ECO:0000313" key="5">
    <source>
        <dbReference type="Proteomes" id="UP000601223"/>
    </source>
</evidence>
<evidence type="ECO:0000313" key="4">
    <source>
        <dbReference type="EMBL" id="GIF85008.1"/>
    </source>
</evidence>
<dbReference type="InterPro" id="IPR000182">
    <property type="entry name" value="GNAT_dom"/>
</dbReference>
<dbReference type="InterPro" id="IPR050832">
    <property type="entry name" value="Bact_Acetyltransf"/>
</dbReference>
<feature type="domain" description="N-acetyltransferase" evidence="3">
    <location>
        <begin position="4"/>
        <end position="152"/>
    </location>
</feature>
<dbReference type="InterPro" id="IPR016181">
    <property type="entry name" value="Acyl_CoA_acyltransferase"/>
</dbReference>
<dbReference type="GO" id="GO:0016747">
    <property type="term" value="F:acyltransferase activity, transferring groups other than amino-acyl groups"/>
    <property type="evidence" value="ECO:0007669"/>
    <property type="project" value="InterPro"/>
</dbReference>
<proteinExistence type="predicted"/>
<dbReference type="CDD" id="cd04301">
    <property type="entry name" value="NAT_SF"/>
    <property type="match status" value="1"/>
</dbReference>
<dbReference type="AlphaFoldDB" id="A0A8J3JU07"/>
<sequence length="155" mass="17209">MGLRMVEAADAAVVAGWAGTADECRRWCSRDEVTAETVTGWAAEPDVTAYLLVEGDETVAYGELWLDEEEGEAELARLIVAPAHRGRGLGRRLVSELTARARDHHPEVFMRVHPDNTAALRCYTGAGYQHVPQELADEWNRVQPVPYVWLRAPQG</sequence>
<dbReference type="PANTHER" id="PTHR43877:SF2">
    <property type="entry name" value="AMINOALKYLPHOSPHONATE N-ACETYLTRANSFERASE-RELATED"/>
    <property type="match status" value="1"/>
</dbReference>
<organism evidence="4 5">
    <name type="scientific">Catellatospora bangladeshensis</name>
    <dbReference type="NCBI Taxonomy" id="310355"/>
    <lineage>
        <taxon>Bacteria</taxon>
        <taxon>Bacillati</taxon>
        <taxon>Actinomycetota</taxon>
        <taxon>Actinomycetes</taxon>
        <taxon>Micromonosporales</taxon>
        <taxon>Micromonosporaceae</taxon>
        <taxon>Catellatospora</taxon>
    </lineage>
</organism>
<dbReference type="PANTHER" id="PTHR43877">
    <property type="entry name" value="AMINOALKYLPHOSPHONATE N-ACETYLTRANSFERASE-RELATED-RELATED"/>
    <property type="match status" value="1"/>
</dbReference>
<evidence type="ECO:0000256" key="1">
    <source>
        <dbReference type="ARBA" id="ARBA00022679"/>
    </source>
</evidence>
<dbReference type="SUPFAM" id="SSF55729">
    <property type="entry name" value="Acyl-CoA N-acyltransferases (Nat)"/>
    <property type="match status" value="1"/>
</dbReference>
<accession>A0A8J3JU07</accession>
<keyword evidence="1" id="KW-0808">Transferase</keyword>